<proteinExistence type="predicted"/>
<keyword evidence="2" id="KW-1185">Reference proteome</keyword>
<dbReference type="EMBL" id="BX548175">
    <property type="protein sequence ID" value="CAE21091.1"/>
    <property type="molecule type" value="Genomic_DNA"/>
</dbReference>
<dbReference type="HOGENOM" id="CLU_123378_0_0_3"/>
<dbReference type="eggNOG" id="ENOG5030I5A">
    <property type="taxonomic scope" value="Bacteria"/>
</dbReference>
<protein>
    <submittedName>
        <fullName evidence="1">Uncharacterized protein</fullName>
    </submittedName>
</protein>
<evidence type="ECO:0000313" key="2">
    <source>
        <dbReference type="Proteomes" id="UP000001423"/>
    </source>
</evidence>
<name>Q7V743_PROMM</name>
<sequence>MEIEKDQQQAKEEKKKIAREPITRNEKVLALEEHENGLDVALLSVKRASDNTLNVKWRYINRTDDEITLCYTYCYTDYYSSWLANAYIVDNANQKKHLVVRADKNPMTTKVKRPTKLSPGGTYKVWAKFPAPPMEVENVSVYIPGTAPIEDVRIEG</sequence>
<gene>
    <name evidence="1" type="ordered locus">PMT_0916</name>
</gene>
<organism evidence="1 2">
    <name type="scientific">Prochlorococcus marinus (strain MIT 9313)</name>
    <dbReference type="NCBI Taxonomy" id="74547"/>
    <lineage>
        <taxon>Bacteria</taxon>
        <taxon>Bacillati</taxon>
        <taxon>Cyanobacteriota</taxon>
        <taxon>Cyanophyceae</taxon>
        <taxon>Synechococcales</taxon>
        <taxon>Prochlorococcaceae</taxon>
        <taxon>Prochlorococcus</taxon>
    </lineage>
</organism>
<dbReference type="Proteomes" id="UP000001423">
    <property type="component" value="Chromosome"/>
</dbReference>
<accession>Q7V743</accession>
<reference evidence="1 2" key="1">
    <citation type="journal article" date="2003" name="Nature">
        <title>Genome divergence in two Prochlorococcus ecotypes reflects oceanic niche differentiation.</title>
        <authorList>
            <person name="Rocap G."/>
            <person name="Larimer F.W."/>
            <person name="Lamerdin J.E."/>
            <person name="Malfatti S."/>
            <person name="Chain P."/>
            <person name="Ahlgren N.A."/>
            <person name="Arellano A."/>
            <person name="Coleman M."/>
            <person name="Hauser L."/>
            <person name="Hess W.R."/>
            <person name="Johnson Z.I."/>
            <person name="Land M.L."/>
            <person name="Lindell D."/>
            <person name="Post A.F."/>
            <person name="Regala W."/>
            <person name="Shah M."/>
            <person name="Shaw S.L."/>
            <person name="Steglich C."/>
            <person name="Sullivan M.B."/>
            <person name="Ting C.S."/>
            <person name="Tolonen A."/>
            <person name="Webb E.A."/>
            <person name="Zinser E.R."/>
            <person name="Chisholm S.W."/>
        </authorList>
    </citation>
    <scope>NUCLEOTIDE SEQUENCE [LARGE SCALE GENOMIC DNA]</scope>
    <source>
        <strain evidence="2">MIT 9313</strain>
    </source>
</reference>
<evidence type="ECO:0000313" key="1">
    <source>
        <dbReference type="EMBL" id="CAE21091.1"/>
    </source>
</evidence>
<dbReference type="KEGG" id="pmt:PMT_0916"/>
<dbReference type="AlphaFoldDB" id="Q7V743"/>